<evidence type="ECO:0000313" key="2">
    <source>
        <dbReference type="Proteomes" id="UP001177021"/>
    </source>
</evidence>
<organism evidence="1 2">
    <name type="scientific">Trifolium pratense</name>
    <name type="common">Red clover</name>
    <dbReference type="NCBI Taxonomy" id="57577"/>
    <lineage>
        <taxon>Eukaryota</taxon>
        <taxon>Viridiplantae</taxon>
        <taxon>Streptophyta</taxon>
        <taxon>Embryophyta</taxon>
        <taxon>Tracheophyta</taxon>
        <taxon>Spermatophyta</taxon>
        <taxon>Magnoliopsida</taxon>
        <taxon>eudicotyledons</taxon>
        <taxon>Gunneridae</taxon>
        <taxon>Pentapetalae</taxon>
        <taxon>rosids</taxon>
        <taxon>fabids</taxon>
        <taxon>Fabales</taxon>
        <taxon>Fabaceae</taxon>
        <taxon>Papilionoideae</taxon>
        <taxon>50 kb inversion clade</taxon>
        <taxon>NPAAA clade</taxon>
        <taxon>Hologalegina</taxon>
        <taxon>IRL clade</taxon>
        <taxon>Trifolieae</taxon>
        <taxon>Trifolium</taxon>
    </lineage>
</organism>
<protein>
    <submittedName>
        <fullName evidence="1">Uncharacterized protein</fullName>
    </submittedName>
</protein>
<proteinExistence type="predicted"/>
<comment type="caution">
    <text evidence="1">The sequence shown here is derived from an EMBL/GenBank/DDBJ whole genome shotgun (WGS) entry which is preliminary data.</text>
</comment>
<sequence>MSINGRDHTLKGIVVLMHKNVLNIDVVDDIADNEGDTVPPSFLDNSIALKLISASKTDGTGKGKVGEKTYLGGLVTSIPTLEDKQSAFSINFEWHSLDMGIPGAFYIENFMQDEFFLVSLSLEDVPNHGTINFVCNSWIYNTEKYITDRIFFTNKTYLPSEMPAPLLYYRYEELKTLRGDGTGERQVWERIYDYDVYNDLGEPDKNAALARPVLGGSSTLPYPRRCRTGRQPTQTDPNTESRSGYVYIPRDELLGHVKSSDFLTNRLNLASQYATPQLRSLVTSKRNHEFDTFEDVLSLFPDKFPLPLLLQVDNSAWMDDEEFAREMIAGVNPNVITKLQEFPPQSKLDSQLYGDNTSTITKENLEPNMDGVTVEQAIQENRLYILDHHDAFYPSLRKVNATDAKAYATRTILFLQTDGTLKPLAIELSTPNPNGDSFGPISKVYTPESEGVEASIWLLAKAYVIVNDANYHELISHWLHTHATVEPFIIATNRNLSVVHPIYKLLLPHYRNTMNINANARNVLINADGIIERAYLLESITMQLSADVYKDWVFTEQGLPNDLIKRGVAVEEPASQHGIRLLIEDYPYASDGLEIWAAIKSWVEEYVIFYYKSDADIVQDSELQAFWKELVEVGHGDMKNATWWFKMQTRAELIEASTILIWIASVLHASVNFGQYPYGGYILNRPTKSMRFMPEKGSPEYDDLANDYQQTYLRTITPKKESILNMTVLEVLSTHVSDEQYLGQRIEGGLWTTDSVPIEAYNKFGRKLAEIEQKLIEKNNDKSLRNRYGPVNMPYTLLYPSSEEGLTFRGIPNSISI</sequence>
<accession>A0ACB0L5K7</accession>
<name>A0ACB0L5K7_TRIPR</name>
<dbReference type="Proteomes" id="UP001177021">
    <property type="component" value="Unassembled WGS sequence"/>
</dbReference>
<evidence type="ECO:0000313" key="1">
    <source>
        <dbReference type="EMBL" id="CAJ2663558.1"/>
    </source>
</evidence>
<dbReference type="EMBL" id="CASHSV030000409">
    <property type="protein sequence ID" value="CAJ2663558.1"/>
    <property type="molecule type" value="Genomic_DNA"/>
</dbReference>
<reference evidence="1" key="1">
    <citation type="submission" date="2023-10" db="EMBL/GenBank/DDBJ databases">
        <authorList>
            <person name="Rodriguez Cubillos JULIANA M."/>
            <person name="De Vega J."/>
        </authorList>
    </citation>
    <scope>NUCLEOTIDE SEQUENCE</scope>
</reference>
<gene>
    <name evidence="1" type="ORF">MILVUS5_LOCUS28956</name>
</gene>
<keyword evidence="2" id="KW-1185">Reference proteome</keyword>